<organism evidence="1 2">
    <name type="scientific">Kribbella kalugense</name>
    <dbReference type="NCBI Taxonomy" id="2512221"/>
    <lineage>
        <taxon>Bacteria</taxon>
        <taxon>Bacillati</taxon>
        <taxon>Actinomycetota</taxon>
        <taxon>Actinomycetes</taxon>
        <taxon>Propionibacteriales</taxon>
        <taxon>Kribbellaceae</taxon>
        <taxon>Kribbella</taxon>
    </lineage>
</organism>
<dbReference type="PANTHER" id="PTHR43431">
    <property type="entry name" value="OXIDOREDUCTASE, SHORT CHAIN DEHYDROGENASE/REDUCTASE FAMILY (AFU_ORTHOLOGUE AFUA_5G14000)"/>
    <property type="match status" value="1"/>
</dbReference>
<keyword evidence="2" id="KW-1185">Reference proteome</keyword>
<protein>
    <submittedName>
        <fullName evidence="1">NADP-dependent 3-hydroxy acid dehydrogenase YdfG</fullName>
    </submittedName>
</protein>
<evidence type="ECO:0000313" key="1">
    <source>
        <dbReference type="EMBL" id="TDW18177.1"/>
    </source>
</evidence>
<dbReference type="Gene3D" id="3.40.50.720">
    <property type="entry name" value="NAD(P)-binding Rossmann-like Domain"/>
    <property type="match status" value="1"/>
</dbReference>
<dbReference type="EMBL" id="SODF01000002">
    <property type="protein sequence ID" value="TDW18177.1"/>
    <property type="molecule type" value="Genomic_DNA"/>
</dbReference>
<dbReference type="Proteomes" id="UP000295447">
    <property type="component" value="Unassembled WGS sequence"/>
</dbReference>
<proteinExistence type="predicted"/>
<dbReference type="PANTHER" id="PTHR43431:SF1">
    <property type="entry name" value="OS08G0476300 PROTEIN"/>
    <property type="match status" value="1"/>
</dbReference>
<sequence>MLGSMAGVVVVGVGPGIGLAVARRFGWGGMSAGLVARSESTVKAAAAELGSADVLPVTADVTDEAALRAALDRVVQAYGVPDAVVYNAALIQADRVGDLTAKQHLDAWAVNVVGAMTTAAHLAPAMAERGNGSFLITGGMPLPKPDYASLSLGKAGIRALVTLLHQQYGAAGIHAASVTVSGGVGPGTGWDPDEIANHYWRLHTQAPAEWIHEIVI</sequence>
<accession>A0A4R7ZK64</accession>
<dbReference type="Pfam" id="PF00106">
    <property type="entry name" value="adh_short"/>
    <property type="match status" value="1"/>
</dbReference>
<comment type="caution">
    <text evidence="1">The sequence shown here is derived from an EMBL/GenBank/DDBJ whole genome shotgun (WGS) entry which is preliminary data.</text>
</comment>
<reference evidence="1 2" key="1">
    <citation type="submission" date="2019-03" db="EMBL/GenBank/DDBJ databases">
        <title>Genomic Encyclopedia of Type Strains, Phase III (KMG-III): the genomes of soil and plant-associated and newly described type strains.</title>
        <authorList>
            <person name="Whitman W."/>
        </authorList>
    </citation>
    <scope>NUCLEOTIDE SEQUENCE [LARGE SCALE GENOMIC DNA]</scope>
    <source>
        <strain evidence="1 2">VKM Ac-2570</strain>
    </source>
</reference>
<dbReference type="InterPro" id="IPR036291">
    <property type="entry name" value="NAD(P)-bd_dom_sf"/>
</dbReference>
<evidence type="ECO:0000313" key="2">
    <source>
        <dbReference type="Proteomes" id="UP000295447"/>
    </source>
</evidence>
<dbReference type="SUPFAM" id="SSF51735">
    <property type="entry name" value="NAD(P)-binding Rossmann-fold domains"/>
    <property type="match status" value="1"/>
</dbReference>
<gene>
    <name evidence="1" type="ORF">EV650_4760</name>
</gene>
<name>A0A4R7ZK64_9ACTN</name>
<dbReference type="AlphaFoldDB" id="A0A4R7ZK64"/>
<dbReference type="InterPro" id="IPR002347">
    <property type="entry name" value="SDR_fam"/>
</dbReference>